<accession>M8C8B0</accession>
<protein>
    <submittedName>
        <fullName evidence="1">Uncharacterized protein</fullName>
    </submittedName>
</protein>
<dbReference type="PANTHER" id="PTHR31325">
    <property type="entry name" value="OS01G0798800 PROTEIN-RELATED"/>
    <property type="match status" value="1"/>
</dbReference>
<reference evidence="1" key="1">
    <citation type="submission" date="2015-06" db="UniProtKB">
        <authorList>
            <consortium name="EnsemblPlants"/>
        </authorList>
    </citation>
    <scope>IDENTIFICATION</scope>
</reference>
<dbReference type="AlphaFoldDB" id="M8C8B0"/>
<sequence length="266" mass="30560">MRLASFSPTTFSHGTKTYPSAPLLHVINLPVLLETRTHPLPRRDRVGDPTKGNDLLKSCSSSFRITKLFIRHVKGRWKEHILDAASYTRFNDHTGRNQDQEWGLGRPFDESVIIWHITTDLCFYQKFDAAASDENAKGCMEISNYRLYLLFINPEMLLPGTNRNLFKTANTELEEILKDDKPFLELLKRKGPSPEEMEKGLMDRIIAKLQPPECKEEDPGNKSRTGCKGFIYKLLDRYAELAALVQFDAWQSVCVRLSDYNVYGMP</sequence>
<dbReference type="EnsemblPlants" id="EMT30298">
    <property type="protein sequence ID" value="EMT30298"/>
    <property type="gene ID" value="F775_23521"/>
</dbReference>
<evidence type="ECO:0000313" key="1">
    <source>
        <dbReference type="EnsemblPlants" id="EMT30298"/>
    </source>
</evidence>
<name>M8C8B0_AEGTA</name>
<organism evidence="1">
    <name type="scientific">Aegilops tauschii</name>
    <name type="common">Tausch's goatgrass</name>
    <name type="synonym">Aegilops squarrosa</name>
    <dbReference type="NCBI Taxonomy" id="37682"/>
    <lineage>
        <taxon>Eukaryota</taxon>
        <taxon>Viridiplantae</taxon>
        <taxon>Streptophyta</taxon>
        <taxon>Embryophyta</taxon>
        <taxon>Tracheophyta</taxon>
        <taxon>Spermatophyta</taxon>
        <taxon>Magnoliopsida</taxon>
        <taxon>Liliopsida</taxon>
        <taxon>Poales</taxon>
        <taxon>Poaceae</taxon>
        <taxon>BOP clade</taxon>
        <taxon>Pooideae</taxon>
        <taxon>Triticodae</taxon>
        <taxon>Triticeae</taxon>
        <taxon>Triticinae</taxon>
        <taxon>Aegilops</taxon>
    </lineage>
</organism>
<proteinExistence type="predicted"/>